<name>A0A6N2AES7_SOLCI</name>
<dbReference type="Gene3D" id="3.40.50.2000">
    <property type="entry name" value="Glycogen Phosphorylase B"/>
    <property type="match status" value="1"/>
</dbReference>
<evidence type="ECO:0000313" key="1">
    <source>
        <dbReference type="EMBL" id="TMW80947.1"/>
    </source>
</evidence>
<dbReference type="EMBL" id="RXGB01034216">
    <property type="protein sequence ID" value="TMW80947.1"/>
    <property type="molecule type" value="Genomic_DNA"/>
</dbReference>
<dbReference type="SUPFAM" id="SSF53756">
    <property type="entry name" value="UDP-Glycosyltransferase/glycogen phosphorylase"/>
    <property type="match status" value="1"/>
</dbReference>
<proteinExistence type="predicted"/>
<dbReference type="PANTHER" id="PTHR45825">
    <property type="entry name" value="GRANULE-BOUND STARCH SYNTHASE 1, CHLOROPLASTIC/AMYLOPLASTIC"/>
    <property type="match status" value="1"/>
</dbReference>
<feature type="non-terminal residue" evidence="1">
    <location>
        <position position="1"/>
    </location>
</feature>
<gene>
    <name evidence="1" type="ORF">EJD97_013350</name>
</gene>
<accession>A0A6N2AES7</accession>
<protein>
    <submittedName>
        <fullName evidence="1">Uncharacterized protein</fullName>
    </submittedName>
</protein>
<sequence>HAGSWCFDGSSVCRSSTTLMDPFKLYDPVVGEHFNIFAASLKVTDRVVTVSHGYSWKQTSKGRWRLHQIINENDWKLQDIINRVDTKESGTLSWTFTYIVRWLPELLLGHTTDLQAPI</sequence>
<dbReference type="AlphaFoldDB" id="A0A6N2AES7"/>
<reference evidence="1" key="1">
    <citation type="submission" date="2019-05" db="EMBL/GenBank/DDBJ databases">
        <title>The de novo reference genome and transcriptome assemblies of the wild tomato species Solanum chilense.</title>
        <authorList>
            <person name="Stam R."/>
            <person name="Nosenko T."/>
            <person name="Hoerger A.C."/>
            <person name="Stephan W."/>
            <person name="Seidel M.A."/>
            <person name="Kuhn J.M.M."/>
            <person name="Haberer G."/>
            <person name="Tellier A."/>
        </authorList>
    </citation>
    <scope>NUCLEOTIDE SEQUENCE</scope>
    <source>
        <tissue evidence="1">Mature leaves</tissue>
    </source>
</reference>
<comment type="caution">
    <text evidence="1">The sequence shown here is derived from an EMBL/GenBank/DDBJ whole genome shotgun (WGS) entry which is preliminary data.</text>
</comment>
<organism evidence="1">
    <name type="scientific">Solanum chilense</name>
    <name type="common">Tomato</name>
    <name type="synonym">Lycopersicon chilense</name>
    <dbReference type="NCBI Taxonomy" id="4083"/>
    <lineage>
        <taxon>Eukaryota</taxon>
        <taxon>Viridiplantae</taxon>
        <taxon>Streptophyta</taxon>
        <taxon>Embryophyta</taxon>
        <taxon>Tracheophyta</taxon>
        <taxon>Spermatophyta</taxon>
        <taxon>Magnoliopsida</taxon>
        <taxon>eudicotyledons</taxon>
        <taxon>Gunneridae</taxon>
        <taxon>Pentapetalae</taxon>
        <taxon>asterids</taxon>
        <taxon>lamiids</taxon>
        <taxon>Solanales</taxon>
        <taxon>Solanaceae</taxon>
        <taxon>Solanoideae</taxon>
        <taxon>Solaneae</taxon>
        <taxon>Solanum</taxon>
        <taxon>Solanum subgen. Lycopersicon</taxon>
    </lineage>
</organism>
<dbReference type="PANTHER" id="PTHR45825:SF2">
    <property type="entry name" value="STARCH SYNTHASE 2, CHLOROPLASTIC_AMYLOPLASTIC"/>
    <property type="match status" value="1"/>
</dbReference>